<proteinExistence type="predicted"/>
<dbReference type="EMBL" id="BMGD01000001">
    <property type="protein sequence ID" value="GGB55008.1"/>
    <property type="molecule type" value="Genomic_DNA"/>
</dbReference>
<gene>
    <name evidence="2" type="ORF">GCM10010833_07090</name>
</gene>
<accession>A0ABQ1J1G4</accession>
<dbReference type="Pfam" id="PF04940">
    <property type="entry name" value="BLUF"/>
    <property type="match status" value="1"/>
</dbReference>
<evidence type="ECO:0000313" key="3">
    <source>
        <dbReference type="Proteomes" id="UP000614261"/>
    </source>
</evidence>
<dbReference type="InterPro" id="IPR036046">
    <property type="entry name" value="Acylphosphatase-like_dom_sf"/>
</dbReference>
<dbReference type="InterPro" id="IPR007024">
    <property type="entry name" value="BLUF_domain"/>
</dbReference>
<reference evidence="3" key="1">
    <citation type="journal article" date="2019" name="Int. J. Syst. Evol. Microbiol.">
        <title>The Global Catalogue of Microorganisms (GCM) 10K type strain sequencing project: providing services to taxonomists for standard genome sequencing and annotation.</title>
        <authorList>
            <consortium name="The Broad Institute Genomics Platform"/>
            <consortium name="The Broad Institute Genome Sequencing Center for Infectious Disease"/>
            <person name="Wu L."/>
            <person name="Ma J."/>
        </authorList>
    </citation>
    <scope>NUCLEOTIDE SEQUENCE [LARGE SCALE GENOMIC DNA]</scope>
    <source>
        <strain evidence="3">CGMCC 1.12851</strain>
    </source>
</reference>
<comment type="caution">
    <text evidence="2">The sequence shown here is derived from an EMBL/GenBank/DDBJ whole genome shotgun (WGS) entry which is preliminary data.</text>
</comment>
<dbReference type="Proteomes" id="UP000614261">
    <property type="component" value="Unassembled WGS sequence"/>
</dbReference>
<keyword evidence="3" id="KW-1185">Reference proteome</keyword>
<dbReference type="Gene3D" id="3.30.70.100">
    <property type="match status" value="1"/>
</dbReference>
<sequence length="137" mass="15187">MLTQLIYMSQPFGYDGATLSGILSSARRNNPRLGITGALICRHDIYLQLLEGPPQSVDTLFQSISSDDRHLAVTLLHRADVDHRLFPEWAMLHDPAHSWHWSPDEVASGAITEASPEVLRQVFQQAAADTSVAARQI</sequence>
<organism evidence="2 3">
    <name type="scientific">Blastomonas aquatica</name>
    <dbReference type="NCBI Taxonomy" id="1510276"/>
    <lineage>
        <taxon>Bacteria</taxon>
        <taxon>Pseudomonadati</taxon>
        <taxon>Pseudomonadota</taxon>
        <taxon>Alphaproteobacteria</taxon>
        <taxon>Sphingomonadales</taxon>
        <taxon>Sphingomonadaceae</taxon>
        <taxon>Blastomonas</taxon>
    </lineage>
</organism>
<dbReference type="SUPFAM" id="SSF54975">
    <property type="entry name" value="Acylphosphatase/BLUF domain-like"/>
    <property type="match status" value="1"/>
</dbReference>
<evidence type="ECO:0000259" key="1">
    <source>
        <dbReference type="PROSITE" id="PS50925"/>
    </source>
</evidence>
<evidence type="ECO:0000313" key="2">
    <source>
        <dbReference type="EMBL" id="GGB55008.1"/>
    </source>
</evidence>
<protein>
    <recommendedName>
        <fullName evidence="1">BLUF domain-containing protein</fullName>
    </recommendedName>
</protein>
<dbReference type="PROSITE" id="PS50925">
    <property type="entry name" value="BLUF"/>
    <property type="match status" value="1"/>
</dbReference>
<name>A0ABQ1J1G4_9SPHN</name>
<feature type="domain" description="BLUF" evidence="1">
    <location>
        <begin position="2"/>
        <end position="92"/>
    </location>
</feature>
<dbReference type="SMART" id="SM01034">
    <property type="entry name" value="BLUF"/>
    <property type="match status" value="1"/>
</dbReference>